<accession>A0A6A6WK09</accession>
<dbReference type="EMBL" id="ML996565">
    <property type="protein sequence ID" value="KAF2762487.1"/>
    <property type="molecule type" value="Genomic_DNA"/>
</dbReference>
<dbReference type="RefSeq" id="XP_033604938.1">
    <property type="nucleotide sequence ID" value="XM_033745069.1"/>
</dbReference>
<dbReference type="AlphaFoldDB" id="A0A6A6WK09"/>
<reference evidence="1" key="1">
    <citation type="journal article" date="2020" name="Stud. Mycol.">
        <title>101 Dothideomycetes genomes: a test case for predicting lifestyles and emergence of pathogens.</title>
        <authorList>
            <person name="Haridas S."/>
            <person name="Albert R."/>
            <person name="Binder M."/>
            <person name="Bloem J."/>
            <person name="Labutti K."/>
            <person name="Salamov A."/>
            <person name="Andreopoulos B."/>
            <person name="Baker S."/>
            <person name="Barry K."/>
            <person name="Bills G."/>
            <person name="Bluhm B."/>
            <person name="Cannon C."/>
            <person name="Castanera R."/>
            <person name="Culley D."/>
            <person name="Daum C."/>
            <person name="Ezra D."/>
            <person name="Gonzalez J."/>
            <person name="Henrissat B."/>
            <person name="Kuo A."/>
            <person name="Liang C."/>
            <person name="Lipzen A."/>
            <person name="Lutzoni F."/>
            <person name="Magnuson J."/>
            <person name="Mondo S."/>
            <person name="Nolan M."/>
            <person name="Ohm R."/>
            <person name="Pangilinan J."/>
            <person name="Park H.-J."/>
            <person name="Ramirez L."/>
            <person name="Alfaro M."/>
            <person name="Sun H."/>
            <person name="Tritt A."/>
            <person name="Yoshinaga Y."/>
            <person name="Zwiers L.-H."/>
            <person name="Turgeon B."/>
            <person name="Goodwin S."/>
            <person name="Spatafora J."/>
            <person name="Crous P."/>
            <person name="Grigoriev I."/>
        </authorList>
    </citation>
    <scope>NUCLEOTIDE SEQUENCE</scope>
    <source>
        <strain evidence="1">CBS 121739</strain>
    </source>
</reference>
<dbReference type="Proteomes" id="UP000799437">
    <property type="component" value="Unassembled WGS sequence"/>
</dbReference>
<evidence type="ECO:0000313" key="2">
    <source>
        <dbReference type="Proteomes" id="UP000799437"/>
    </source>
</evidence>
<dbReference type="GeneID" id="54486123"/>
<proteinExistence type="predicted"/>
<gene>
    <name evidence="1" type="ORF">EJ05DRAFT_481421</name>
</gene>
<sequence length="262" mass="30087">MSNTREPPCFPLFCTTGKSFSLTKGLLQAAAKDKENGRSDRKWAYITSLSPQKSESPPLESFKSEFFQAEIRHLGFFCRTRFGQNPDLGLSGEFFGVIDVRSAKDRTMLLARWEEYTAADDAILRFVWGDTTAQDEELFLRHLSDPSNRPKYKEITEKWITTVPDPFQAASVMQTLKDETQPVQRARRLRSRADSANSATVDRSDKLQRILGIGETEVCQGWRTMRVPIATVMKDIELVLERSITDLLKHRRLFDKYGVLRR</sequence>
<keyword evidence="2" id="KW-1185">Reference proteome</keyword>
<dbReference type="OrthoDB" id="4456803at2759"/>
<organism evidence="1 2">
    <name type="scientific">Pseudovirgaria hyperparasitica</name>
    <dbReference type="NCBI Taxonomy" id="470096"/>
    <lineage>
        <taxon>Eukaryota</taxon>
        <taxon>Fungi</taxon>
        <taxon>Dikarya</taxon>
        <taxon>Ascomycota</taxon>
        <taxon>Pezizomycotina</taxon>
        <taxon>Dothideomycetes</taxon>
        <taxon>Dothideomycetes incertae sedis</taxon>
        <taxon>Acrospermales</taxon>
        <taxon>Acrospermaceae</taxon>
        <taxon>Pseudovirgaria</taxon>
    </lineage>
</organism>
<protein>
    <submittedName>
        <fullName evidence="1">Uncharacterized protein</fullName>
    </submittedName>
</protein>
<evidence type="ECO:0000313" key="1">
    <source>
        <dbReference type="EMBL" id="KAF2762487.1"/>
    </source>
</evidence>
<name>A0A6A6WK09_9PEZI</name>